<sequence length="51" mass="5863">MDDIEGDQFSHHNVEKGNESDNILNEEKVMKEGNGVEFKENGAIMLNYYTE</sequence>
<reference evidence="2" key="1">
    <citation type="submission" date="2023-12" db="EMBL/GenBank/DDBJ databases">
        <title>Genome assembly of Anisodus tanguticus.</title>
        <authorList>
            <person name="Wang Y.-J."/>
        </authorList>
    </citation>
    <scope>NUCLEOTIDE SEQUENCE</scope>
    <source>
        <strain evidence="2">KB-2021</strain>
        <tissue evidence="2">Leaf</tissue>
    </source>
</reference>
<dbReference type="Proteomes" id="UP001291623">
    <property type="component" value="Unassembled WGS sequence"/>
</dbReference>
<comment type="caution">
    <text evidence="2">The sequence shown here is derived from an EMBL/GenBank/DDBJ whole genome shotgun (WGS) entry which is preliminary data.</text>
</comment>
<dbReference type="EMBL" id="JAVYJV010000018">
    <property type="protein sequence ID" value="KAK4347855.1"/>
    <property type="molecule type" value="Genomic_DNA"/>
</dbReference>
<protein>
    <submittedName>
        <fullName evidence="2">Uncharacterized protein</fullName>
    </submittedName>
</protein>
<evidence type="ECO:0000313" key="2">
    <source>
        <dbReference type="EMBL" id="KAK4347855.1"/>
    </source>
</evidence>
<feature type="region of interest" description="Disordered" evidence="1">
    <location>
        <begin position="1"/>
        <end position="25"/>
    </location>
</feature>
<feature type="compositionally biased region" description="Basic and acidic residues" evidence="1">
    <location>
        <begin position="8"/>
        <end position="25"/>
    </location>
</feature>
<accession>A0AAE1R958</accession>
<evidence type="ECO:0000256" key="1">
    <source>
        <dbReference type="SAM" id="MobiDB-lite"/>
    </source>
</evidence>
<evidence type="ECO:0000313" key="3">
    <source>
        <dbReference type="Proteomes" id="UP001291623"/>
    </source>
</evidence>
<keyword evidence="3" id="KW-1185">Reference proteome</keyword>
<proteinExistence type="predicted"/>
<dbReference type="AlphaFoldDB" id="A0AAE1R958"/>
<organism evidence="2 3">
    <name type="scientific">Anisodus tanguticus</name>
    <dbReference type="NCBI Taxonomy" id="243964"/>
    <lineage>
        <taxon>Eukaryota</taxon>
        <taxon>Viridiplantae</taxon>
        <taxon>Streptophyta</taxon>
        <taxon>Embryophyta</taxon>
        <taxon>Tracheophyta</taxon>
        <taxon>Spermatophyta</taxon>
        <taxon>Magnoliopsida</taxon>
        <taxon>eudicotyledons</taxon>
        <taxon>Gunneridae</taxon>
        <taxon>Pentapetalae</taxon>
        <taxon>asterids</taxon>
        <taxon>lamiids</taxon>
        <taxon>Solanales</taxon>
        <taxon>Solanaceae</taxon>
        <taxon>Solanoideae</taxon>
        <taxon>Hyoscyameae</taxon>
        <taxon>Anisodus</taxon>
    </lineage>
</organism>
<gene>
    <name evidence="2" type="ORF">RND71_034194</name>
</gene>
<name>A0AAE1R958_9SOLA</name>